<name>A0A286RDH1_9BACT</name>
<dbReference type="Proteomes" id="UP000215086">
    <property type="component" value="Chromosome"/>
</dbReference>
<evidence type="ECO:0000313" key="2">
    <source>
        <dbReference type="Proteomes" id="UP000215086"/>
    </source>
</evidence>
<organism evidence="1 2">
    <name type="scientific">Thermogutta terrifontis</name>
    <dbReference type="NCBI Taxonomy" id="1331910"/>
    <lineage>
        <taxon>Bacteria</taxon>
        <taxon>Pseudomonadati</taxon>
        <taxon>Planctomycetota</taxon>
        <taxon>Planctomycetia</taxon>
        <taxon>Pirellulales</taxon>
        <taxon>Thermoguttaceae</taxon>
        <taxon>Thermogutta</taxon>
    </lineage>
</organism>
<dbReference type="KEGG" id="ttf:THTE_1385"/>
<evidence type="ECO:0000313" key="1">
    <source>
        <dbReference type="EMBL" id="ASV73987.1"/>
    </source>
</evidence>
<gene>
    <name evidence="1" type="ORF">THTE_1385</name>
</gene>
<proteinExistence type="predicted"/>
<dbReference type="AlphaFoldDB" id="A0A286RDH1"/>
<protein>
    <submittedName>
        <fullName evidence="1">Uncharacterized protein</fullName>
    </submittedName>
</protein>
<accession>A0A286RDH1</accession>
<keyword evidence="2" id="KW-1185">Reference proteome</keyword>
<dbReference type="EMBL" id="CP018477">
    <property type="protein sequence ID" value="ASV73987.1"/>
    <property type="molecule type" value="Genomic_DNA"/>
</dbReference>
<reference evidence="1 2" key="1">
    <citation type="journal article" name="Front. Microbiol.">
        <title>Sugar Metabolism of the First Thermophilic Planctomycete Thermogutta terrifontis: Comparative Genomic and Transcriptomic Approaches.</title>
        <authorList>
            <person name="Elcheninov A.G."/>
            <person name="Menzel P."/>
            <person name="Gudbergsdottir S.R."/>
            <person name="Slesarev A.I."/>
            <person name="Kadnikov V.V."/>
            <person name="Krogh A."/>
            <person name="Bonch-Osmolovskaya E.A."/>
            <person name="Peng X."/>
            <person name="Kublanov I.V."/>
        </authorList>
    </citation>
    <scope>NUCLEOTIDE SEQUENCE [LARGE SCALE GENOMIC DNA]</scope>
    <source>
        <strain evidence="1 2">R1</strain>
    </source>
</reference>
<sequence>MHFRMRALGRVNNFLCALVEHRVVVGFHADADNLIQDARHIASPWLWTISLFALIQGEKLK</sequence>